<feature type="region of interest" description="Disordered" evidence="1">
    <location>
        <begin position="111"/>
        <end position="161"/>
    </location>
</feature>
<dbReference type="AlphaFoldDB" id="A0A395GQ59"/>
<dbReference type="VEuPathDB" id="FungiDB:BO80DRAFT_188836"/>
<dbReference type="Proteomes" id="UP000249402">
    <property type="component" value="Unassembled WGS sequence"/>
</dbReference>
<organism evidence="2 3">
    <name type="scientific">Aspergillus ibericus CBS 121593</name>
    <dbReference type="NCBI Taxonomy" id="1448316"/>
    <lineage>
        <taxon>Eukaryota</taxon>
        <taxon>Fungi</taxon>
        <taxon>Dikarya</taxon>
        <taxon>Ascomycota</taxon>
        <taxon>Pezizomycotina</taxon>
        <taxon>Eurotiomycetes</taxon>
        <taxon>Eurotiomycetidae</taxon>
        <taxon>Eurotiales</taxon>
        <taxon>Aspergillaceae</taxon>
        <taxon>Aspergillus</taxon>
        <taxon>Aspergillus subgen. Circumdati</taxon>
    </lineage>
</organism>
<dbReference type="RefSeq" id="XP_025571978.1">
    <property type="nucleotide sequence ID" value="XM_025714092.1"/>
</dbReference>
<evidence type="ECO:0000313" key="2">
    <source>
        <dbReference type="EMBL" id="RAK97650.1"/>
    </source>
</evidence>
<evidence type="ECO:0000256" key="1">
    <source>
        <dbReference type="SAM" id="MobiDB-lite"/>
    </source>
</evidence>
<dbReference type="EMBL" id="KZ824461">
    <property type="protein sequence ID" value="RAK97650.1"/>
    <property type="molecule type" value="Genomic_DNA"/>
</dbReference>
<accession>A0A395GQ59</accession>
<sequence>MTVAAAAVCIVQTPARTREREVQTTYLSRPEGVTTKAKQEQSPCWGLKRPTSRIITLSAQRCTGETSPSDGGRIIDDPQDAQESESRANRRRITLTVVRWRLCLDRSASLIPGGDDKRARRKYPTSPRSDGGELGTRYARERGAMMVSGSSGNSKWISSDA</sequence>
<protein>
    <submittedName>
        <fullName evidence="2">Uncharacterized protein</fullName>
    </submittedName>
</protein>
<dbReference type="GeneID" id="37218957"/>
<feature type="region of interest" description="Disordered" evidence="1">
    <location>
        <begin position="61"/>
        <end position="90"/>
    </location>
</feature>
<gene>
    <name evidence="2" type="ORF">BO80DRAFT_188836</name>
</gene>
<proteinExistence type="predicted"/>
<reference evidence="2 3" key="1">
    <citation type="submission" date="2018-02" db="EMBL/GenBank/DDBJ databases">
        <title>The genomes of Aspergillus section Nigri reveals drivers in fungal speciation.</title>
        <authorList>
            <consortium name="DOE Joint Genome Institute"/>
            <person name="Vesth T.C."/>
            <person name="Nybo J."/>
            <person name="Theobald S."/>
            <person name="Brandl J."/>
            <person name="Frisvad J.C."/>
            <person name="Nielsen K.F."/>
            <person name="Lyhne E.K."/>
            <person name="Kogle M.E."/>
            <person name="Kuo A."/>
            <person name="Riley R."/>
            <person name="Clum A."/>
            <person name="Nolan M."/>
            <person name="Lipzen A."/>
            <person name="Salamov A."/>
            <person name="Henrissat B."/>
            <person name="Wiebenga A."/>
            <person name="De vries R.P."/>
            <person name="Grigoriev I.V."/>
            <person name="Mortensen U.H."/>
            <person name="Andersen M.R."/>
            <person name="Baker S.E."/>
        </authorList>
    </citation>
    <scope>NUCLEOTIDE SEQUENCE [LARGE SCALE GENOMIC DNA]</scope>
    <source>
        <strain evidence="2 3">CBS 121593</strain>
    </source>
</reference>
<keyword evidence="3" id="KW-1185">Reference proteome</keyword>
<feature type="compositionally biased region" description="Low complexity" evidence="1">
    <location>
        <begin position="148"/>
        <end position="161"/>
    </location>
</feature>
<name>A0A395GQ59_9EURO</name>
<evidence type="ECO:0000313" key="3">
    <source>
        <dbReference type="Proteomes" id="UP000249402"/>
    </source>
</evidence>